<evidence type="ECO:0000313" key="1">
    <source>
        <dbReference type="EMBL" id="OWZ17631.1"/>
    </source>
</evidence>
<comment type="caution">
    <text evidence="1">The sequence shown here is derived from an EMBL/GenBank/DDBJ whole genome shotgun (WGS) entry which is preliminary data.</text>
</comment>
<evidence type="ECO:0000313" key="2">
    <source>
        <dbReference type="Proteomes" id="UP000198211"/>
    </source>
</evidence>
<dbReference type="AlphaFoldDB" id="A0A225WIT4"/>
<name>A0A225WIT4_9STRA</name>
<dbReference type="STRING" id="4795.A0A225WIT4"/>
<accession>A0A225WIT4</accession>
<proteinExistence type="predicted"/>
<dbReference type="Proteomes" id="UP000198211">
    <property type="component" value="Unassembled WGS sequence"/>
</dbReference>
<keyword evidence="2" id="KW-1185">Reference proteome</keyword>
<protein>
    <submittedName>
        <fullName evidence="1">Uncharacterized protein</fullName>
    </submittedName>
</protein>
<gene>
    <name evidence="1" type="ORF">PHMEG_0008398</name>
</gene>
<dbReference type="OrthoDB" id="108652at2759"/>
<reference evidence="2" key="1">
    <citation type="submission" date="2017-03" db="EMBL/GenBank/DDBJ databases">
        <title>Phytopthora megakarya and P. palmivora, two closely related causual agents of cacao black pod achieved similar genome size and gene model numbers by different mechanisms.</title>
        <authorList>
            <person name="Ali S."/>
            <person name="Shao J."/>
            <person name="Larry D.J."/>
            <person name="Kronmiller B."/>
            <person name="Shen D."/>
            <person name="Strem M.D."/>
            <person name="Melnick R.L."/>
            <person name="Guiltinan M.J."/>
            <person name="Tyler B.M."/>
            <person name="Meinhardt L.W."/>
            <person name="Bailey B.A."/>
        </authorList>
    </citation>
    <scope>NUCLEOTIDE SEQUENCE [LARGE SCALE GENOMIC DNA]</scope>
    <source>
        <strain evidence="2">zdho120</strain>
    </source>
</reference>
<dbReference type="EMBL" id="NBNE01000721">
    <property type="protein sequence ID" value="OWZ17631.1"/>
    <property type="molecule type" value="Genomic_DNA"/>
</dbReference>
<sequence>MPACGGLCDEGIQESSHERISSVPYQPLVSRKPANPREKRAVMSRIVAEAWDAIPAKVIVNGFIMAGLIHIGPRDSSARFRVPQM</sequence>
<organism evidence="1 2">
    <name type="scientific">Phytophthora megakarya</name>
    <dbReference type="NCBI Taxonomy" id="4795"/>
    <lineage>
        <taxon>Eukaryota</taxon>
        <taxon>Sar</taxon>
        <taxon>Stramenopiles</taxon>
        <taxon>Oomycota</taxon>
        <taxon>Peronosporomycetes</taxon>
        <taxon>Peronosporales</taxon>
        <taxon>Peronosporaceae</taxon>
        <taxon>Phytophthora</taxon>
    </lineage>
</organism>